<dbReference type="GO" id="GO:0051959">
    <property type="term" value="F:dynein light intermediate chain binding"/>
    <property type="evidence" value="ECO:0007669"/>
    <property type="project" value="InterPro"/>
</dbReference>
<keyword evidence="4" id="KW-1185">Reference proteome</keyword>
<dbReference type="Pfam" id="PF08385">
    <property type="entry name" value="DHC_N1"/>
    <property type="match status" value="1"/>
</dbReference>
<protein>
    <submittedName>
        <fullName evidence="3">DYH8 protein</fullName>
    </submittedName>
</protein>
<dbReference type="GO" id="GO:0007018">
    <property type="term" value="P:microtubule-based movement"/>
    <property type="evidence" value="ECO:0007669"/>
    <property type="project" value="InterPro"/>
</dbReference>
<dbReference type="GO" id="GO:0005858">
    <property type="term" value="C:axonemal dynein complex"/>
    <property type="evidence" value="ECO:0007669"/>
    <property type="project" value="TreeGrafter"/>
</dbReference>
<accession>A0A7K5SGI5</accession>
<dbReference type="InterPro" id="IPR013594">
    <property type="entry name" value="Dynein_heavy_tail"/>
</dbReference>
<feature type="non-terminal residue" evidence="3">
    <location>
        <position position="1225"/>
    </location>
</feature>
<evidence type="ECO:0000259" key="2">
    <source>
        <dbReference type="Pfam" id="PF08385"/>
    </source>
</evidence>
<dbReference type="PANTHER" id="PTHR46532">
    <property type="entry name" value="MALE FERTILITY FACTOR KL5"/>
    <property type="match status" value="1"/>
</dbReference>
<proteinExistence type="predicted"/>
<name>A0A7K5SGI5_LANLU</name>
<dbReference type="InterPro" id="IPR026983">
    <property type="entry name" value="DHC"/>
</dbReference>
<dbReference type="PANTHER" id="PTHR46532:SF11">
    <property type="entry name" value="DYNEIN AXONEMAL HEAVY CHAIN 12"/>
    <property type="match status" value="1"/>
</dbReference>
<comment type="caution">
    <text evidence="3">The sequence shown here is derived from an EMBL/GenBank/DDBJ whole genome shotgun (WGS) entry which is preliminary data.</text>
</comment>
<feature type="compositionally biased region" description="Basic and acidic residues" evidence="1">
    <location>
        <begin position="904"/>
        <end position="914"/>
    </location>
</feature>
<dbReference type="AlphaFoldDB" id="A0A7K5SGI5"/>
<evidence type="ECO:0000256" key="1">
    <source>
        <dbReference type="SAM" id="MobiDB-lite"/>
    </source>
</evidence>
<feature type="region of interest" description="Disordered" evidence="1">
    <location>
        <begin position="870"/>
        <end position="914"/>
    </location>
</feature>
<dbReference type="GO" id="GO:0045505">
    <property type="term" value="F:dynein intermediate chain binding"/>
    <property type="evidence" value="ECO:0007669"/>
    <property type="project" value="InterPro"/>
</dbReference>
<sequence>QYEAARENRRAKVNASYKYILEVLSAGVGLDLPTVEDLILDIPSLDAFDSFLTKGGRKSLTIFYQEGDARGIECGRVIPGVVRGSRISQFYVEETSDKITGLCLYFVRYKNDTSINEKTMYEEISFGILDATDGLLPGVKNVIEKVFLPAILATSNWGTLGQSKEDTKDKQNFVATINRYISFLRGAAARVEGMVELKKIDDINFSELQTFDKIAAAADSYDTLHQLEEVLMIWYRQIEHVLIESKQLRREAKDSGPLTELENWKYISAKLNFIIEQIRGQDCKAVISVLKVAHSKILKSWQELDGKITDAANESKDNVKYLGTLEKVCQPLYTTDVVLMTQGIPNLIKAVQMIHRVSKYYNTSEGITSLLIKVTNQMVTACKAYITDDGLNRVWDQETPTVIGKINECICLLKEYQKCFNEAKQEILENLGENAFEVSETYIFGKSEAFCRRLEKIMEMIAIEQNFNALTLCAIEGIDLMAVKFKNVYHIFQKKPYDTLDPQVTEFDADFVKFLSEVERLETQLQTFMRNCFRKIVSSQNSLQLLQRFQNLNMPCLQEETAHTVSCILQHYVADLEDTKKLYQAQKDDPPLARNMPPIAGKILWVRQLFRRVNEPISYFHKHSDILASPEGKAVVQSYNKLAYVLVEFEVIYHNAWMKEMSQLQYPLQSTIFVRHPKTEQLLVNFDPHLLEIVRETKCMIKLGLEVPEQAVKIAIIENKLKSNKLQLEALVQSYEDLCKKTPNIFVNLLGPKRSKMESVLRQGLTMLTWSSVMLETFFQEVDEVLHVFRQLLRKVNILSEVQIGSLLKEISSTSLVSLPVDGTIEIEDLLTDNKDYTKECVESLNIKSMHIEDAVQELIDLFEKNYEFPSSKPSESEVKEKHIAFESKEEEKKETPAEGPQSDDSRDNDKEEEFKKNCKDLHAYFSRRLLISLQKATRLSLDHIKRRMGVSIKSEDITPFLKAEIHLDIPNLVIVPSLDEIRNAINRLIHLTLEVNRGVAQWGQRHLQKSILKTEPGTQQASKGFGLQRKKAKKGEKVTDDTVVRKLKNFYTGVAENEAIAKIIVLLSSAGNSLKERAGEVLQEFDKYKELWTEDKDTKFQASEFFATDPSLSEIKEEIVHYDTFEEEMKNLKPVILLGPIELHTGPLKTALKIEANSWKMVLCHYLNEEYKKKLLDIMSFLNDHITKLSRPLSDLDDIRLAMEALSTIQEKRIDIDMSMGPIE</sequence>
<gene>
    <name evidence="3" type="primary">Dnah8_0</name>
    <name evidence="3" type="ORF">LANLUD_R13989</name>
</gene>
<dbReference type="EMBL" id="VYXG01010799">
    <property type="protein sequence ID" value="NWT90178.1"/>
    <property type="molecule type" value="Genomic_DNA"/>
</dbReference>
<reference evidence="3 4" key="1">
    <citation type="submission" date="2019-09" db="EMBL/GenBank/DDBJ databases">
        <title>Bird 10,000 Genomes (B10K) Project - Family phase.</title>
        <authorList>
            <person name="Zhang G."/>
        </authorList>
    </citation>
    <scope>NUCLEOTIDE SEQUENCE [LARGE SCALE GENOMIC DNA]</scope>
    <source>
        <strain evidence="3">B10K-DU-001-65</strain>
        <tissue evidence="3">Muscle</tissue>
    </source>
</reference>
<dbReference type="Proteomes" id="UP000547499">
    <property type="component" value="Unassembled WGS sequence"/>
</dbReference>
<evidence type="ECO:0000313" key="4">
    <source>
        <dbReference type="Proteomes" id="UP000547499"/>
    </source>
</evidence>
<evidence type="ECO:0000313" key="3">
    <source>
        <dbReference type="EMBL" id="NWT90178.1"/>
    </source>
</evidence>
<feature type="non-terminal residue" evidence="3">
    <location>
        <position position="1"/>
    </location>
</feature>
<feature type="domain" description="Dynein heavy chain tail" evidence="2">
    <location>
        <begin position="224"/>
        <end position="778"/>
    </location>
</feature>
<organism evidence="3 4">
    <name type="scientific">Lanius ludovicianus</name>
    <name type="common">Loggerhead shrike</name>
    <dbReference type="NCBI Taxonomy" id="28713"/>
    <lineage>
        <taxon>Eukaryota</taxon>
        <taxon>Metazoa</taxon>
        <taxon>Chordata</taxon>
        <taxon>Craniata</taxon>
        <taxon>Vertebrata</taxon>
        <taxon>Euteleostomi</taxon>
        <taxon>Archelosauria</taxon>
        <taxon>Archosauria</taxon>
        <taxon>Dinosauria</taxon>
        <taxon>Saurischia</taxon>
        <taxon>Theropoda</taxon>
        <taxon>Coelurosauria</taxon>
        <taxon>Aves</taxon>
        <taxon>Neognathae</taxon>
        <taxon>Neoaves</taxon>
        <taxon>Telluraves</taxon>
        <taxon>Australaves</taxon>
        <taxon>Passeriformes</taxon>
        <taxon>Corvoidea</taxon>
        <taxon>Laniidae</taxon>
        <taxon>Lanius</taxon>
    </lineage>
</organism>
<feature type="compositionally biased region" description="Basic and acidic residues" evidence="1">
    <location>
        <begin position="875"/>
        <end position="897"/>
    </location>
</feature>